<dbReference type="SUPFAM" id="SSF52047">
    <property type="entry name" value="RNI-like"/>
    <property type="match status" value="1"/>
</dbReference>
<feature type="transmembrane region" description="Helical" evidence="7">
    <location>
        <begin position="748"/>
        <end position="772"/>
    </location>
</feature>
<feature type="transmembrane region" description="Helical" evidence="7">
    <location>
        <begin position="1198"/>
        <end position="1221"/>
    </location>
</feature>
<feature type="transmembrane region" description="Helical" evidence="7">
    <location>
        <begin position="865"/>
        <end position="885"/>
    </location>
</feature>
<feature type="transmembrane region" description="Helical" evidence="7">
    <location>
        <begin position="905"/>
        <end position="930"/>
    </location>
</feature>
<dbReference type="InterPro" id="IPR032675">
    <property type="entry name" value="LRR_dom_sf"/>
</dbReference>
<feature type="transmembrane region" description="Helical" evidence="7">
    <location>
        <begin position="1070"/>
        <end position="1094"/>
    </location>
</feature>
<evidence type="ECO:0000256" key="1">
    <source>
        <dbReference type="ARBA" id="ARBA00004141"/>
    </source>
</evidence>
<feature type="compositionally biased region" description="Basic and acidic residues" evidence="6">
    <location>
        <begin position="1152"/>
        <end position="1176"/>
    </location>
</feature>
<dbReference type="Pfam" id="PF23550">
    <property type="entry name" value="zf_Tbcl_Rhp7"/>
    <property type="match status" value="1"/>
</dbReference>
<keyword evidence="5 7" id="KW-0472">Membrane</keyword>
<dbReference type="Gene3D" id="3.80.10.10">
    <property type="entry name" value="Ribonuclease Inhibitor"/>
    <property type="match status" value="2"/>
</dbReference>
<feature type="transmembrane region" description="Helical" evidence="7">
    <location>
        <begin position="967"/>
        <end position="992"/>
    </location>
</feature>
<evidence type="ECO:0000313" key="9">
    <source>
        <dbReference type="EMBL" id="THH08605.1"/>
    </source>
</evidence>
<feature type="region of interest" description="Disordered" evidence="6">
    <location>
        <begin position="1143"/>
        <end position="1181"/>
    </location>
</feature>
<feature type="domain" description="DNA repair protein rhp7 treble clef" evidence="8">
    <location>
        <begin position="150"/>
        <end position="188"/>
    </location>
</feature>
<feature type="transmembrane region" description="Helical" evidence="7">
    <location>
        <begin position="1233"/>
        <end position="1257"/>
    </location>
</feature>
<comment type="subcellular location">
    <subcellularLocation>
        <location evidence="1">Membrane</location>
        <topology evidence="1">Multi-pass membrane protein</topology>
    </subcellularLocation>
</comment>
<comment type="caution">
    <text evidence="9">The sequence shown here is derived from an EMBL/GenBank/DDBJ whole genome shotgun (WGS) entry which is preliminary data.</text>
</comment>
<organism evidence="9 10">
    <name type="scientific">Bondarzewia mesenterica</name>
    <dbReference type="NCBI Taxonomy" id="1095465"/>
    <lineage>
        <taxon>Eukaryota</taxon>
        <taxon>Fungi</taxon>
        <taxon>Dikarya</taxon>
        <taxon>Basidiomycota</taxon>
        <taxon>Agaricomycotina</taxon>
        <taxon>Agaricomycetes</taxon>
        <taxon>Russulales</taxon>
        <taxon>Bondarzewiaceae</taxon>
        <taxon>Bondarzewia</taxon>
    </lineage>
</organism>
<evidence type="ECO:0000256" key="7">
    <source>
        <dbReference type="SAM" id="Phobius"/>
    </source>
</evidence>
<dbReference type="Proteomes" id="UP000310158">
    <property type="component" value="Unassembled WGS sequence"/>
</dbReference>
<dbReference type="PROSITE" id="PS50283">
    <property type="entry name" value="NA_SOLUT_SYMP_3"/>
    <property type="match status" value="1"/>
</dbReference>
<feature type="transmembrane region" description="Helical" evidence="7">
    <location>
        <begin position="1013"/>
        <end position="1035"/>
    </location>
</feature>
<dbReference type="GO" id="GO:0015204">
    <property type="term" value="F:urea transmembrane transporter activity"/>
    <property type="evidence" value="ECO:0007669"/>
    <property type="project" value="InterPro"/>
</dbReference>
<keyword evidence="3 7" id="KW-0812">Transmembrane</keyword>
<proteinExistence type="inferred from homology"/>
<comment type="similarity">
    <text evidence="2">Belongs to the sodium:solute symporter (SSF) (TC 2.A.21) family.</text>
</comment>
<dbReference type="InterPro" id="IPR001734">
    <property type="entry name" value="Na/solute_symporter"/>
</dbReference>
<accession>A0A4S4LAQ8</accession>
<dbReference type="EMBL" id="SGPL01000685">
    <property type="protein sequence ID" value="THH08605.1"/>
    <property type="molecule type" value="Genomic_DNA"/>
</dbReference>
<gene>
    <name evidence="9" type="ORF">EW146_g8939</name>
</gene>
<feature type="transmembrane region" description="Helical" evidence="7">
    <location>
        <begin position="1041"/>
        <end position="1063"/>
    </location>
</feature>
<dbReference type="PANTHER" id="PTHR46154:SF2">
    <property type="entry name" value="SOLUTE SYMPORTER FAMILY TRANSPORTER (AFU_ORTHOLOGUE AFUA_6G03200)"/>
    <property type="match status" value="1"/>
</dbReference>
<dbReference type="InterPro" id="IPR038377">
    <property type="entry name" value="Na/Glc_symporter_sf"/>
</dbReference>
<dbReference type="Pfam" id="PF00474">
    <property type="entry name" value="SSF"/>
    <property type="match status" value="1"/>
</dbReference>
<dbReference type="GO" id="GO:0005886">
    <property type="term" value="C:plasma membrane"/>
    <property type="evidence" value="ECO:0007669"/>
    <property type="project" value="TreeGrafter"/>
</dbReference>
<dbReference type="PANTHER" id="PTHR46154">
    <property type="match status" value="1"/>
</dbReference>
<evidence type="ECO:0000256" key="3">
    <source>
        <dbReference type="ARBA" id="ARBA00022692"/>
    </source>
</evidence>
<dbReference type="CDD" id="cd11476">
    <property type="entry name" value="SLC5sbd_DUR3"/>
    <property type="match status" value="1"/>
</dbReference>
<dbReference type="InterPro" id="IPR056451">
    <property type="entry name" value="Znf_Tbcl_Rhp7"/>
</dbReference>
<evidence type="ECO:0000256" key="6">
    <source>
        <dbReference type="SAM" id="MobiDB-lite"/>
    </source>
</evidence>
<dbReference type="Gene3D" id="1.20.1730.10">
    <property type="entry name" value="Sodium/glucose cotransporter"/>
    <property type="match status" value="1"/>
</dbReference>
<feature type="transmembrane region" description="Helical" evidence="7">
    <location>
        <begin position="619"/>
        <end position="646"/>
    </location>
</feature>
<evidence type="ECO:0000313" key="10">
    <source>
        <dbReference type="Proteomes" id="UP000310158"/>
    </source>
</evidence>
<name>A0A4S4LAQ8_9AGAM</name>
<sequence length="1291" mass="140632">MSRNNVRGPTSALTEFLKESGITAASIARRVRTRHNPADPSAAGPSNTSQAQGEVEESNVMNGAGPSRRTRSGGRTVDYNSDDLDEVNDGQPTKKRKLSKAAEAKLKTKAKKAAKKGDDDDYEDEDEDAYTALSKSMWTNAGSSGPKPPIGSFEECAKCEKQFTVTKYTLVANPPPGFLCHSCAKASGADPFKKPAATRKRKTATDKRVVINFEEKRFPTLVFLCIQVISKYINEVEALGEIGSINMDSIIRALSRNRSLTPESVNLFYNAENTNLTLYDATKLIPDALSSLAYLNPNLTNLRLDFCGRMNDSVVESWSTVFPNLERIELLGPFLVRVPGWMQFFKSHPQLKGFLITQSPRFDLECIRMLSENCKNLTELRLKEVGKLNDGFLEHIEKLIHITHLDLSDPSDSLSEHAVTRLLSILGPKLAQLDLSGHGLLGDEFLKDAFKPHLRNLRSLALNNLPLVTDAAFASLFEAWSNSQFNLKIATLSFARVPELGSKSLVTILSHPCSSCLTHLNINGWRHTSEDALKAIGEHARELRKLDIGWNREVDDFIVKAVLDGCSRLEEIKLWGCNKVTANCPRKRNAGTIAAAEQSASDKTGGQEDPILPSLDQSVGYGVVVARIVTGVGFFFAGVMLLMTFLQSKFSGISPSASEEFSCERMDMECNTFTIQYSSIHTGLSSDGWTMRFLGVSGPWWYGVGGTIQVAIFAMVAAKVKLNANGAHTFLEIVRIRFGTGAHLLFTFYAFLCILIVSGSLLLGGAATVTALTGMNTNAACMLLPVGIAIYVIFGGLRATFICDWSHTVILFTIIYIFIFRVYATSPEIGSISRMYALLKQAGIDTPVAGNKDGSYLTMKSNGGLVFGAATILSGFSGVFCTIDVHPDVQGTGNGAPESTTKAYMLGGLSWFAIPWAFASCLGLAARALVTNPNFPTYPHALSASQTSAGLAAPAAAAVVMGKGGAVAVLLVVFMAVTSAASAELIAVSSLFSYDLYRTYYRPQASGREIVRVSHAFICFWAIWMGCWAVILHRASIDLGWLFYVQGVVLSPAVIPIGLTVTWRKLSRMAVITGSLSGAALSMIAWIVGCKKIYGKVNVTNLAEPYSAVCSGLTGLLFSGIVTVSMSLIKPANYDFNGTRNITSPDDPIVDDPERASTNDEKDKSKNGESYVKEALPETDNSQELEARKTIKKTFRKAAIYSALLTICVTIVGLDSVPLPMFFSSYIFSEKFYAFWVVCTILWAFLSGTFCIILPLWESRKEMAIIGSSAYNYFLYGTKPETHIEGSLHHS</sequence>
<feature type="transmembrane region" description="Helical" evidence="7">
    <location>
        <begin position="805"/>
        <end position="824"/>
    </location>
</feature>
<protein>
    <recommendedName>
        <fullName evidence="8">DNA repair protein rhp7 treble clef domain-containing protein</fullName>
    </recommendedName>
</protein>
<dbReference type="InterPro" id="IPR031155">
    <property type="entry name" value="DUR"/>
</dbReference>
<evidence type="ECO:0000256" key="5">
    <source>
        <dbReference type="ARBA" id="ARBA00023136"/>
    </source>
</evidence>
<feature type="transmembrane region" description="Helical" evidence="7">
    <location>
        <begin position="779"/>
        <end position="799"/>
    </location>
</feature>
<evidence type="ECO:0000256" key="4">
    <source>
        <dbReference type="ARBA" id="ARBA00022989"/>
    </source>
</evidence>
<feature type="transmembrane region" description="Helical" evidence="7">
    <location>
        <begin position="700"/>
        <end position="718"/>
    </location>
</feature>
<reference evidence="9 10" key="1">
    <citation type="submission" date="2019-02" db="EMBL/GenBank/DDBJ databases">
        <title>Genome sequencing of the rare red list fungi Bondarzewia mesenterica.</title>
        <authorList>
            <person name="Buettner E."/>
            <person name="Kellner H."/>
        </authorList>
    </citation>
    <scope>NUCLEOTIDE SEQUENCE [LARGE SCALE GENOMIC DNA]</scope>
    <source>
        <strain evidence="9 10">DSM 108281</strain>
    </source>
</reference>
<evidence type="ECO:0000256" key="2">
    <source>
        <dbReference type="ARBA" id="ARBA00006434"/>
    </source>
</evidence>
<evidence type="ECO:0000259" key="8">
    <source>
        <dbReference type="Pfam" id="PF23550"/>
    </source>
</evidence>
<keyword evidence="4 7" id="KW-1133">Transmembrane helix</keyword>
<dbReference type="OrthoDB" id="6132759at2759"/>
<feature type="region of interest" description="Disordered" evidence="6">
    <location>
        <begin position="27"/>
        <end position="124"/>
    </location>
</feature>
<keyword evidence="10" id="KW-1185">Reference proteome</keyword>